<keyword evidence="3" id="KW-1185">Reference proteome</keyword>
<dbReference type="PANTHER" id="PTHR33168">
    <property type="entry name" value="STRESS INDUCED PROTEIN-RELATED"/>
    <property type="match status" value="1"/>
</dbReference>
<evidence type="ECO:0000313" key="2">
    <source>
        <dbReference type="EMBL" id="KAF3453026.1"/>
    </source>
</evidence>
<reference evidence="2" key="1">
    <citation type="submission" date="2020-03" db="EMBL/GenBank/DDBJ databases">
        <title>A high-quality chromosome-level genome assembly of a woody plant with both climbing and erect habits, Rhamnella rubrinervis.</title>
        <authorList>
            <person name="Lu Z."/>
            <person name="Yang Y."/>
            <person name="Zhu X."/>
            <person name="Sun Y."/>
        </authorList>
    </citation>
    <scope>NUCLEOTIDE SEQUENCE</scope>
    <source>
        <strain evidence="2">BYM</strain>
        <tissue evidence="2">Leaf</tissue>
    </source>
</reference>
<evidence type="ECO:0000256" key="1">
    <source>
        <dbReference type="SAM" id="MobiDB-lite"/>
    </source>
</evidence>
<dbReference type="Proteomes" id="UP000796880">
    <property type="component" value="Unassembled WGS sequence"/>
</dbReference>
<sequence length="69" mass="7766">MGRHSRRHSTDFGYDPLSYSLNFDRGDDENYLDESPLRSFSARLPHSPPVSTPPESPATAKSKEISVCR</sequence>
<protein>
    <submittedName>
        <fullName evidence="2">Uncharacterized protein</fullName>
    </submittedName>
</protein>
<dbReference type="AlphaFoldDB" id="A0A8K0HIG2"/>
<proteinExistence type="predicted"/>
<gene>
    <name evidence="2" type="ORF">FNV43_RR03459</name>
</gene>
<comment type="caution">
    <text evidence="2">The sequence shown here is derived from an EMBL/GenBank/DDBJ whole genome shotgun (WGS) entry which is preliminary data.</text>
</comment>
<accession>A0A8K0HIG2</accession>
<organism evidence="2 3">
    <name type="scientific">Rhamnella rubrinervis</name>
    <dbReference type="NCBI Taxonomy" id="2594499"/>
    <lineage>
        <taxon>Eukaryota</taxon>
        <taxon>Viridiplantae</taxon>
        <taxon>Streptophyta</taxon>
        <taxon>Embryophyta</taxon>
        <taxon>Tracheophyta</taxon>
        <taxon>Spermatophyta</taxon>
        <taxon>Magnoliopsida</taxon>
        <taxon>eudicotyledons</taxon>
        <taxon>Gunneridae</taxon>
        <taxon>Pentapetalae</taxon>
        <taxon>rosids</taxon>
        <taxon>fabids</taxon>
        <taxon>Rosales</taxon>
        <taxon>Rhamnaceae</taxon>
        <taxon>rhamnoid group</taxon>
        <taxon>Rhamneae</taxon>
        <taxon>Rhamnella</taxon>
    </lineage>
</organism>
<feature type="compositionally biased region" description="Pro residues" evidence="1">
    <location>
        <begin position="46"/>
        <end position="56"/>
    </location>
</feature>
<feature type="region of interest" description="Disordered" evidence="1">
    <location>
        <begin position="30"/>
        <end position="69"/>
    </location>
</feature>
<name>A0A8K0HIG2_9ROSA</name>
<evidence type="ECO:0000313" key="3">
    <source>
        <dbReference type="Proteomes" id="UP000796880"/>
    </source>
</evidence>
<dbReference type="OrthoDB" id="657187at2759"/>
<dbReference type="EMBL" id="VOIH02000002">
    <property type="protein sequence ID" value="KAF3453026.1"/>
    <property type="molecule type" value="Genomic_DNA"/>
</dbReference>